<name>A0A061IWJ3_TRYRA</name>
<dbReference type="EMBL" id="AUPL01006082">
    <property type="protein sequence ID" value="ESL06246.1"/>
    <property type="molecule type" value="Genomic_DNA"/>
</dbReference>
<protein>
    <recommendedName>
        <fullName evidence="5">Pentacotripeptide-repeat region of PRORP domain-containing protein</fullName>
    </recommendedName>
</protein>
<evidence type="ECO:0000256" key="1">
    <source>
        <dbReference type="SAM" id="MobiDB-lite"/>
    </source>
</evidence>
<keyword evidence="2" id="KW-0732">Signal</keyword>
<feature type="chain" id="PRO_5001601146" description="Pentacotripeptide-repeat region of PRORP domain-containing protein" evidence="2">
    <location>
        <begin position="22"/>
        <end position="630"/>
    </location>
</feature>
<evidence type="ECO:0000313" key="3">
    <source>
        <dbReference type="EMBL" id="ESL06246.1"/>
    </source>
</evidence>
<proteinExistence type="predicted"/>
<accession>A0A061IWJ3</accession>
<dbReference type="AlphaFoldDB" id="A0A061IWJ3"/>
<gene>
    <name evidence="3" type="ORF">TRSC58_06082</name>
</gene>
<reference evidence="3 4" key="1">
    <citation type="submission" date="2013-07" db="EMBL/GenBank/DDBJ databases">
        <authorList>
            <person name="Stoco P.H."/>
            <person name="Wagner G."/>
            <person name="Gerber A."/>
            <person name="Zaha A."/>
            <person name="Thompson C."/>
            <person name="Bartholomeu D.C."/>
            <person name="Luckemeyer D.D."/>
            <person name="Bahia D."/>
            <person name="Loreto E."/>
            <person name="Prestes E.B."/>
            <person name="Lima F.M."/>
            <person name="Rodrigues-Luiz G."/>
            <person name="Vallejo G.A."/>
            <person name="Filho J.F."/>
            <person name="Monteiro K.M."/>
            <person name="Tyler K.M."/>
            <person name="de Almeida L.G."/>
            <person name="Ortiz M.F."/>
            <person name="Siervo M.A."/>
            <person name="de Moraes M.H."/>
            <person name="Cunha O.L."/>
            <person name="Mendonca-Neto R."/>
            <person name="Silva R."/>
            <person name="Teixeira S.M."/>
            <person name="Murta S.M."/>
            <person name="Sincero T.C."/>
            <person name="Mendes T.A."/>
            <person name="Urmenyi T.P."/>
            <person name="Silva V.G."/>
            <person name="da Rocha W.D."/>
            <person name="Andersson B."/>
            <person name="Romanha A.J."/>
            <person name="Steindel M."/>
            <person name="de Vasconcelos A.T."/>
            <person name="Grisard E.C."/>
        </authorList>
    </citation>
    <scope>NUCLEOTIDE SEQUENCE [LARGE SCALE GENOMIC DNA]</scope>
    <source>
        <strain evidence="3 4">SC58</strain>
    </source>
</reference>
<sequence length="630" mass="72472">MGPLFFFCCCFVCISLLGSFGFLHPRRRSPKEEGNYCIHPNGAASRPTEEMLSQNVAKTTVPSYYMIRTNLPQRKPQNQWEGVYYFSGITKRQRHLVLLQRKREREAHMRVFSASCDNILRLFERDFQQKQQPVQAPQLSSPHGQLDLAIRLAQHGLYQQASHIVDELHRRRALGVNHYSLLIDALAASCVGQRILHCSAQGDPALTYKLLGDESGEERAQEAYRWFDMAFALLTAECRMVRGGNCSPQATAASTHLVNALMRTLLTCGYTHVTAVPDAVYDRMGMMGISPTISTYELVMLALSLQGNMQEAESVFSFLRKHHNEHVTVGGFNALLLGHRECRQFDRCDAIWQELVDRRWPRANVLTAELYLRSIVDHSYTPTSEPLQRFGNINVVEKKKVPLVLAQMDDLGIPRVHLSRPLMDEVEDALRKFCIYKSRFYEWGRAVKQFNFIEFRRRNGWMYDLHLMKNTTKQVGPLRDFNQPDAAQVAAATVELPAFFNDRQVWERPPLEETLFVTETQERYNDVRSGDIYEDRTRSLHDRSPTWMNEVPETRYDRLYGVNHPDIAKIGIRRHLNAEYVNRKEVVERDAALMKKNLSSGRRLRRKVESSRTHRNAGSLSGSASTFASQ</sequence>
<dbReference type="OrthoDB" id="185373at2759"/>
<evidence type="ECO:0008006" key="5">
    <source>
        <dbReference type="Google" id="ProtNLM"/>
    </source>
</evidence>
<evidence type="ECO:0000256" key="2">
    <source>
        <dbReference type="SAM" id="SignalP"/>
    </source>
</evidence>
<dbReference type="VEuPathDB" id="TriTrypDB:TRSC58_06082"/>
<dbReference type="InterPro" id="IPR011990">
    <property type="entry name" value="TPR-like_helical_dom_sf"/>
</dbReference>
<feature type="signal peptide" evidence="2">
    <location>
        <begin position="1"/>
        <end position="21"/>
    </location>
</feature>
<feature type="compositionally biased region" description="Polar residues" evidence="1">
    <location>
        <begin position="616"/>
        <end position="630"/>
    </location>
</feature>
<keyword evidence="4" id="KW-1185">Reference proteome</keyword>
<organism evidence="3 4">
    <name type="scientific">Trypanosoma rangeli SC58</name>
    <dbReference type="NCBI Taxonomy" id="429131"/>
    <lineage>
        <taxon>Eukaryota</taxon>
        <taxon>Discoba</taxon>
        <taxon>Euglenozoa</taxon>
        <taxon>Kinetoplastea</taxon>
        <taxon>Metakinetoplastina</taxon>
        <taxon>Trypanosomatida</taxon>
        <taxon>Trypanosomatidae</taxon>
        <taxon>Trypanosoma</taxon>
        <taxon>Herpetosoma</taxon>
    </lineage>
</organism>
<evidence type="ECO:0000313" key="4">
    <source>
        <dbReference type="Proteomes" id="UP000031737"/>
    </source>
</evidence>
<dbReference type="Gene3D" id="1.25.40.10">
    <property type="entry name" value="Tetratricopeptide repeat domain"/>
    <property type="match status" value="1"/>
</dbReference>
<feature type="region of interest" description="Disordered" evidence="1">
    <location>
        <begin position="598"/>
        <end position="630"/>
    </location>
</feature>
<comment type="caution">
    <text evidence="3">The sequence shown here is derived from an EMBL/GenBank/DDBJ whole genome shotgun (WGS) entry which is preliminary data.</text>
</comment>
<dbReference type="Proteomes" id="UP000031737">
    <property type="component" value="Unassembled WGS sequence"/>
</dbReference>